<dbReference type="PROSITE" id="PS00107">
    <property type="entry name" value="PROTEIN_KINASE_ATP"/>
    <property type="match status" value="1"/>
</dbReference>
<dbReference type="KEGG" id="rarg:115750934"/>
<dbReference type="RefSeq" id="XP_030544428.1">
    <property type="nucleotide sequence ID" value="XM_030688568.2"/>
</dbReference>
<dbReference type="PANTHER" id="PTHR48011">
    <property type="entry name" value="CCR4-NOT TRANSCRIPTIONAL COMPLEX SUBUNIT CAF120-RELATED"/>
    <property type="match status" value="1"/>
</dbReference>
<evidence type="ECO:0000256" key="2">
    <source>
        <dbReference type="ARBA" id="ARBA00022741"/>
    </source>
</evidence>
<proteinExistence type="inferred from homology"/>
<dbReference type="GO" id="GO:0005524">
    <property type="term" value="F:ATP binding"/>
    <property type="evidence" value="ECO:0007669"/>
    <property type="project" value="UniProtKB-UniRule"/>
</dbReference>
<evidence type="ECO:0000313" key="9">
    <source>
        <dbReference type="RefSeq" id="XP_030544428.1"/>
    </source>
</evidence>
<dbReference type="Proteomes" id="UP000827889">
    <property type="component" value="Chromosome 7"/>
</dbReference>
<accession>A0A8B8QD16</accession>
<feature type="domain" description="Protein kinase" evidence="7">
    <location>
        <begin position="3"/>
        <end position="254"/>
    </location>
</feature>
<dbReference type="Pfam" id="PF00069">
    <property type="entry name" value="Pkinase"/>
    <property type="match status" value="1"/>
</dbReference>
<dbReference type="GeneID" id="115750934"/>
<evidence type="ECO:0000256" key="3">
    <source>
        <dbReference type="ARBA" id="ARBA00022777"/>
    </source>
</evidence>
<feature type="binding site" evidence="5">
    <location>
        <position position="32"/>
    </location>
    <ligand>
        <name>ATP</name>
        <dbReference type="ChEBI" id="CHEBI:30616"/>
    </ligand>
</feature>
<sequence>MDWTRGRAVGHGASATVSVATCRLSGDIFAVKSAELVRSKFLQREQQTLSSLSSPRIVSYRGCEITNEDGRIMFNIFMEYLPRGSLADQIRSRGGELDESAIRVYTRQILEGLDYLHSRGIAHCDIKSSNVLVGDDGGAKIADFGCAKRVGAAEIGGTPMFMAPEAARGEEQGLAGDAWAVGCTVVEMATGESPWQSGAASDPVSVLYRIACSGESPAIPGCLSAEGRDFVSKCLRRDPRERWTVGQLLEHPFLENHKLGSSQTEQIKTKSPTSVLDQEFWNAMDETESSEAGTTGDGVEMALDRIRTLSFREGRPDGRCGECDDEGWITVRLGEREGEIAEEFATIGGSDTDCASSSSSYFSRASAEMDASAVGGEKWAGLTGGDAGRGNACGWCGEECAVIRSSLDSERHKGKLPELMSRFS</sequence>
<evidence type="ECO:0000256" key="6">
    <source>
        <dbReference type="RuleBase" id="RU000304"/>
    </source>
</evidence>
<dbReference type="GO" id="GO:0007165">
    <property type="term" value="P:signal transduction"/>
    <property type="evidence" value="ECO:0007669"/>
    <property type="project" value="TreeGrafter"/>
</dbReference>
<evidence type="ECO:0000259" key="7">
    <source>
        <dbReference type="PROSITE" id="PS50011"/>
    </source>
</evidence>
<dbReference type="InterPro" id="IPR011009">
    <property type="entry name" value="Kinase-like_dom_sf"/>
</dbReference>
<dbReference type="GO" id="GO:0004674">
    <property type="term" value="F:protein serine/threonine kinase activity"/>
    <property type="evidence" value="ECO:0007669"/>
    <property type="project" value="UniProtKB-KW"/>
</dbReference>
<dbReference type="SMART" id="SM00220">
    <property type="entry name" value="S_TKc"/>
    <property type="match status" value="1"/>
</dbReference>
<dbReference type="Gene3D" id="1.10.510.10">
    <property type="entry name" value="Transferase(Phosphotransferase) domain 1"/>
    <property type="match status" value="1"/>
</dbReference>
<evidence type="ECO:0000313" key="8">
    <source>
        <dbReference type="Proteomes" id="UP000827889"/>
    </source>
</evidence>
<comment type="similarity">
    <text evidence="6">Belongs to the protein kinase superfamily.</text>
</comment>
<dbReference type="InterPro" id="IPR000719">
    <property type="entry name" value="Prot_kinase_dom"/>
</dbReference>
<dbReference type="PROSITE" id="PS00108">
    <property type="entry name" value="PROTEIN_KINASE_ST"/>
    <property type="match status" value="1"/>
</dbReference>
<keyword evidence="8" id="KW-1185">Reference proteome</keyword>
<protein>
    <submittedName>
        <fullName evidence="9">Mitogen-activated protein kinase kinase kinase 18-like</fullName>
    </submittedName>
</protein>
<dbReference type="PROSITE" id="PS50011">
    <property type="entry name" value="PROTEIN_KINASE_DOM"/>
    <property type="match status" value="1"/>
</dbReference>
<dbReference type="InterPro" id="IPR052751">
    <property type="entry name" value="Plant_MAPKKK"/>
</dbReference>
<dbReference type="AlphaFoldDB" id="A0A8B8QD16"/>
<keyword evidence="6" id="KW-0723">Serine/threonine-protein kinase</keyword>
<keyword evidence="4 5" id="KW-0067">ATP-binding</keyword>
<keyword evidence="2 5" id="KW-0547">Nucleotide-binding</keyword>
<dbReference type="InterPro" id="IPR008271">
    <property type="entry name" value="Ser/Thr_kinase_AS"/>
</dbReference>
<keyword evidence="1" id="KW-0808">Transferase</keyword>
<evidence type="ECO:0000256" key="5">
    <source>
        <dbReference type="PROSITE-ProRule" id="PRU10141"/>
    </source>
</evidence>
<organism evidence="8 9">
    <name type="scientific">Rhodamnia argentea</name>
    <dbReference type="NCBI Taxonomy" id="178133"/>
    <lineage>
        <taxon>Eukaryota</taxon>
        <taxon>Viridiplantae</taxon>
        <taxon>Streptophyta</taxon>
        <taxon>Embryophyta</taxon>
        <taxon>Tracheophyta</taxon>
        <taxon>Spermatophyta</taxon>
        <taxon>Magnoliopsida</taxon>
        <taxon>eudicotyledons</taxon>
        <taxon>Gunneridae</taxon>
        <taxon>Pentapetalae</taxon>
        <taxon>rosids</taxon>
        <taxon>malvids</taxon>
        <taxon>Myrtales</taxon>
        <taxon>Myrtaceae</taxon>
        <taxon>Myrtoideae</taxon>
        <taxon>Myrteae</taxon>
        <taxon>Australasian group</taxon>
        <taxon>Rhodamnia</taxon>
    </lineage>
</organism>
<dbReference type="PANTHER" id="PTHR48011:SF4">
    <property type="entry name" value="MITOGEN-ACTIVATED PROTEIN KINASE KINASE KINASE 19"/>
    <property type="match status" value="1"/>
</dbReference>
<dbReference type="CDD" id="cd06606">
    <property type="entry name" value="STKc_MAPKKK"/>
    <property type="match status" value="1"/>
</dbReference>
<dbReference type="OrthoDB" id="275301at2759"/>
<dbReference type="InterPro" id="IPR017441">
    <property type="entry name" value="Protein_kinase_ATP_BS"/>
</dbReference>
<dbReference type="SUPFAM" id="SSF56112">
    <property type="entry name" value="Protein kinase-like (PK-like)"/>
    <property type="match status" value="1"/>
</dbReference>
<evidence type="ECO:0000256" key="4">
    <source>
        <dbReference type="ARBA" id="ARBA00022840"/>
    </source>
</evidence>
<keyword evidence="3" id="KW-0418">Kinase</keyword>
<reference evidence="9" key="1">
    <citation type="submission" date="2025-08" db="UniProtKB">
        <authorList>
            <consortium name="RefSeq"/>
        </authorList>
    </citation>
    <scope>IDENTIFICATION</scope>
    <source>
        <tissue evidence="9">Leaf</tissue>
    </source>
</reference>
<name>A0A8B8QD16_9MYRT</name>
<evidence type="ECO:0000256" key="1">
    <source>
        <dbReference type="ARBA" id="ARBA00022679"/>
    </source>
</evidence>
<gene>
    <name evidence="9" type="primary">LOC115750934</name>
</gene>